<evidence type="ECO:0000313" key="3">
    <source>
        <dbReference type="Proteomes" id="UP000593994"/>
    </source>
</evidence>
<accession>A0A7S7RPC0</accession>
<evidence type="ECO:0000313" key="2">
    <source>
        <dbReference type="EMBL" id="QOY53338.1"/>
    </source>
</evidence>
<organism evidence="2 3">
    <name type="scientific">Candidatus Sulfurimonas baltica</name>
    <dbReference type="NCBI Taxonomy" id="2740404"/>
    <lineage>
        <taxon>Bacteria</taxon>
        <taxon>Pseudomonadati</taxon>
        <taxon>Campylobacterota</taxon>
        <taxon>Epsilonproteobacteria</taxon>
        <taxon>Campylobacterales</taxon>
        <taxon>Sulfurimonadaceae</taxon>
        <taxon>Sulfurimonas</taxon>
    </lineage>
</organism>
<reference evidence="2 3" key="1">
    <citation type="submission" date="2020-05" db="EMBL/GenBank/DDBJ databases">
        <title>Sulfurimonas marisnigri, sp. nov., and Sulfurimonas baltica, sp. nov., manganese oxide reducing chemolithoautotrophs of the class Epsilonproteobacteria isolated from the pelagic redoxclines of the Black and Baltic Seas and emended description of the genus Sulfurimonas.</title>
        <authorList>
            <person name="Henkel J.V."/>
            <person name="Laudan C."/>
            <person name="Werner J."/>
            <person name="Neu T."/>
            <person name="Plewe S."/>
            <person name="Sproer C."/>
            <person name="Bunk B."/>
            <person name="Schulz-Vogt H.N."/>
        </authorList>
    </citation>
    <scope>NUCLEOTIDE SEQUENCE [LARGE SCALE GENOMIC DNA]</scope>
    <source>
        <strain evidence="2 3">GD2</strain>
    </source>
</reference>
<sequence>MSYAEKLEELITKSVIPDLDERLDEIFAEIADSKEANEDAKEEIEELREFKADLQDVLEDIVHGDIDEDECKELIDDILEAQKGSEEEDFGFTEED</sequence>
<gene>
    <name evidence="2" type="ORF">HUE88_06610</name>
</gene>
<dbReference type="RefSeq" id="WP_194372323.1">
    <property type="nucleotide sequence ID" value="NZ_CP054492.1"/>
</dbReference>
<dbReference type="KEGG" id="sbal:HUE88_06610"/>
<name>A0A7S7RPC0_9BACT</name>
<feature type="coiled-coil region" evidence="1">
    <location>
        <begin position="23"/>
        <end position="60"/>
    </location>
</feature>
<dbReference type="EMBL" id="CP054492">
    <property type="protein sequence ID" value="QOY53338.1"/>
    <property type="molecule type" value="Genomic_DNA"/>
</dbReference>
<keyword evidence="1" id="KW-0175">Coiled coil</keyword>
<dbReference type="Proteomes" id="UP000593994">
    <property type="component" value="Chromosome"/>
</dbReference>
<dbReference type="InterPro" id="IPR013502">
    <property type="entry name" value="Uncharacterised_AF0941"/>
</dbReference>
<evidence type="ECO:0000256" key="1">
    <source>
        <dbReference type="SAM" id="Coils"/>
    </source>
</evidence>
<dbReference type="Pfam" id="PF14591">
    <property type="entry name" value="AF0941-like"/>
    <property type="match status" value="1"/>
</dbReference>
<protein>
    <submittedName>
        <fullName evidence="2">Uncharacterized protein</fullName>
    </submittedName>
</protein>
<dbReference type="AlphaFoldDB" id="A0A7S7RPC0"/>
<keyword evidence="3" id="KW-1185">Reference proteome</keyword>
<proteinExistence type="predicted"/>